<sequence length="399" mass="45305">MFSLCLTVLVSGILCGCTPGTDNDQVEKKKYSIYILGNEHREYIIQTDGFAAGNYKPETDGVKLNTDIIDRDVVIRDGFYYHLNGRNHILSKYVKTAGELKEVGTLEIRNFIVENYYWIARDTLLLTGLDQKTFTNSWYYKISVGDLKLVQSGLLPIPKPGHGFTSTSIGLTTMLDGKLFLGYTYHKQLDASNYTTSDTAYITSLSYPALKTLHTDKDTRSTYPGGDNTIQNYSFNDEAGNFYYMTCPGIALGNRTDLPTGIFRINKGADTLDRNYFFNISAAISNHAYGLWYIGNNKAIIRCERKDLYKDLNDHWDVAHFEFYVVDLLKQTKEKLNLPLDRGTRRECVIAEGDKVYIAVNSKTDGNYIWCYTPSTKSLVKGLQLSGDTDYIYRIDKNF</sequence>
<keyword evidence="2" id="KW-1185">Reference proteome</keyword>
<gene>
    <name evidence="1" type="ORF">BC343_09040</name>
</gene>
<dbReference type="Proteomes" id="UP000189739">
    <property type="component" value="Unassembled WGS sequence"/>
</dbReference>
<organism evidence="1 2">
    <name type="scientific">Mucilaginibacter pedocola</name>
    <dbReference type="NCBI Taxonomy" id="1792845"/>
    <lineage>
        <taxon>Bacteria</taxon>
        <taxon>Pseudomonadati</taxon>
        <taxon>Bacteroidota</taxon>
        <taxon>Sphingobacteriia</taxon>
        <taxon>Sphingobacteriales</taxon>
        <taxon>Sphingobacteriaceae</taxon>
        <taxon>Mucilaginibacter</taxon>
    </lineage>
</organism>
<dbReference type="STRING" id="1792845.BC343_09040"/>
<evidence type="ECO:0000313" key="1">
    <source>
        <dbReference type="EMBL" id="OOQ58936.1"/>
    </source>
</evidence>
<evidence type="ECO:0008006" key="3">
    <source>
        <dbReference type="Google" id="ProtNLM"/>
    </source>
</evidence>
<protein>
    <recommendedName>
        <fullName evidence="3">DUF4374 domain-containing protein</fullName>
    </recommendedName>
</protein>
<accession>A0A1S9PD72</accession>
<comment type="caution">
    <text evidence="1">The sequence shown here is derived from an EMBL/GenBank/DDBJ whole genome shotgun (WGS) entry which is preliminary data.</text>
</comment>
<evidence type="ECO:0000313" key="2">
    <source>
        <dbReference type="Proteomes" id="UP000189739"/>
    </source>
</evidence>
<dbReference type="AlphaFoldDB" id="A0A1S9PD72"/>
<proteinExistence type="predicted"/>
<dbReference type="EMBL" id="MBTF01000023">
    <property type="protein sequence ID" value="OOQ58936.1"/>
    <property type="molecule type" value="Genomic_DNA"/>
</dbReference>
<reference evidence="1 2" key="1">
    <citation type="submission" date="2016-07" db="EMBL/GenBank/DDBJ databases">
        <title>Genomic analysis of zinc-resistant bacterium Mucilaginibacter pedocola TBZ30.</title>
        <authorList>
            <person name="Huang J."/>
            <person name="Tang J."/>
        </authorList>
    </citation>
    <scope>NUCLEOTIDE SEQUENCE [LARGE SCALE GENOMIC DNA]</scope>
    <source>
        <strain evidence="1 2">TBZ30</strain>
    </source>
</reference>
<name>A0A1S9PD72_9SPHI</name>